<organism evidence="3 4">
    <name type="scientific">Allokutzneria albata</name>
    <name type="common">Kibdelosporangium albatum</name>
    <dbReference type="NCBI Taxonomy" id="211114"/>
    <lineage>
        <taxon>Bacteria</taxon>
        <taxon>Bacillati</taxon>
        <taxon>Actinomycetota</taxon>
        <taxon>Actinomycetes</taxon>
        <taxon>Pseudonocardiales</taxon>
        <taxon>Pseudonocardiaceae</taxon>
        <taxon>Allokutzneria</taxon>
    </lineage>
</organism>
<reference evidence="3 4" key="1">
    <citation type="submission" date="2016-10" db="EMBL/GenBank/DDBJ databases">
        <authorList>
            <person name="de Groot N.N."/>
        </authorList>
    </citation>
    <scope>NUCLEOTIDE SEQUENCE [LARGE SCALE GENOMIC DNA]</scope>
    <source>
        <strain evidence="3 4">DSM 44149</strain>
    </source>
</reference>
<dbReference type="RefSeq" id="WP_030427630.1">
    <property type="nucleotide sequence ID" value="NZ_JOEF01000002.1"/>
</dbReference>
<proteinExistence type="predicted"/>
<dbReference type="Pfam" id="PF13343">
    <property type="entry name" value="SBP_bac_6"/>
    <property type="match status" value="1"/>
</dbReference>
<keyword evidence="4" id="KW-1185">Reference proteome</keyword>
<dbReference type="Gene3D" id="3.40.190.10">
    <property type="entry name" value="Periplasmic binding protein-like II"/>
    <property type="match status" value="2"/>
</dbReference>
<dbReference type="InterPro" id="IPR005948">
    <property type="entry name" value="ThiB-like"/>
</dbReference>
<keyword evidence="1 2" id="KW-0732">Signal</keyword>
<evidence type="ECO:0000256" key="1">
    <source>
        <dbReference type="ARBA" id="ARBA00022729"/>
    </source>
</evidence>
<dbReference type="AlphaFoldDB" id="A0A1G9YLA8"/>
<accession>A0A1G9YLA8</accession>
<dbReference type="GO" id="GO:0030975">
    <property type="term" value="F:thiamine binding"/>
    <property type="evidence" value="ECO:0007669"/>
    <property type="project" value="InterPro"/>
</dbReference>
<dbReference type="EMBL" id="LT629701">
    <property type="protein sequence ID" value="SDN09837.1"/>
    <property type="molecule type" value="Genomic_DNA"/>
</dbReference>
<dbReference type="PANTHER" id="PTHR30006:SF2">
    <property type="entry name" value="ABC TRANSPORTER SUBSTRATE-BINDING PROTEIN"/>
    <property type="match status" value="1"/>
</dbReference>
<dbReference type="SUPFAM" id="SSF53850">
    <property type="entry name" value="Periplasmic binding protein-like II"/>
    <property type="match status" value="1"/>
</dbReference>
<evidence type="ECO:0000256" key="2">
    <source>
        <dbReference type="SAM" id="SignalP"/>
    </source>
</evidence>
<feature type="chain" id="PRO_5038989413" evidence="2">
    <location>
        <begin position="22"/>
        <end position="347"/>
    </location>
</feature>
<dbReference type="GO" id="GO:0030976">
    <property type="term" value="F:thiamine pyrophosphate binding"/>
    <property type="evidence" value="ECO:0007669"/>
    <property type="project" value="TreeGrafter"/>
</dbReference>
<evidence type="ECO:0000313" key="4">
    <source>
        <dbReference type="Proteomes" id="UP000183376"/>
    </source>
</evidence>
<gene>
    <name evidence="3" type="ORF">SAMN04489726_4904</name>
</gene>
<dbReference type="STRING" id="211114.SAMN04489726_4904"/>
<evidence type="ECO:0000313" key="3">
    <source>
        <dbReference type="EMBL" id="SDN09837.1"/>
    </source>
</evidence>
<dbReference type="eggNOG" id="COG4143">
    <property type="taxonomic scope" value="Bacteria"/>
</dbReference>
<protein>
    <submittedName>
        <fullName evidence="3">Thiamine transport system substrate-binding protein</fullName>
    </submittedName>
</protein>
<dbReference type="Proteomes" id="UP000183376">
    <property type="component" value="Chromosome I"/>
</dbReference>
<dbReference type="PANTHER" id="PTHR30006">
    <property type="entry name" value="THIAMINE-BINDING PERIPLASMIC PROTEIN-RELATED"/>
    <property type="match status" value="1"/>
</dbReference>
<dbReference type="CDD" id="cd13545">
    <property type="entry name" value="PBP2_TbpA"/>
    <property type="match status" value="1"/>
</dbReference>
<dbReference type="OrthoDB" id="366726at2"/>
<dbReference type="NCBIfam" id="TIGR01254">
    <property type="entry name" value="sfuA"/>
    <property type="match status" value="1"/>
</dbReference>
<dbReference type="PROSITE" id="PS51257">
    <property type="entry name" value="PROKAR_LIPOPROTEIN"/>
    <property type="match status" value="1"/>
</dbReference>
<sequence length="347" mass="36957">MRSRTLVALLVLALVSGCSLTGGNGAATSGDKVVLVTHNSFALPKPVLDEFTKNTGITIEISRRGDAGEMTNQLVLTKGNPLADAVYGIDSTYASRALGQNLLQPYKSPEAAKGAQRYAVAGGEDRLSAVDVGDVCLNIDTGFLAQRGIPEPTSLADLTDPRFKGLLVVQNPATSSPGLAFLLTTVATFGEQGWAEYWTKLKANGVKIAGGWEESYNQDFSGSSGKGPRPLVVSYASSPSAEVGQDGKPRTKALLSGCYRQVEYAGVLNGAKNVDGARKVVDFLLSDKVQSQLAEQMFVYPAREGVALPQSWQVAAPLPAKALELPAQQVDRDRERWLTQWRSVVQG</sequence>
<feature type="signal peptide" evidence="2">
    <location>
        <begin position="1"/>
        <end position="21"/>
    </location>
</feature>
<dbReference type="GO" id="GO:0030288">
    <property type="term" value="C:outer membrane-bounded periplasmic space"/>
    <property type="evidence" value="ECO:0007669"/>
    <property type="project" value="TreeGrafter"/>
</dbReference>
<dbReference type="GO" id="GO:0015888">
    <property type="term" value="P:thiamine transport"/>
    <property type="evidence" value="ECO:0007669"/>
    <property type="project" value="InterPro"/>
</dbReference>
<name>A0A1G9YLA8_ALLAB</name>